<feature type="transmembrane region" description="Helical" evidence="1">
    <location>
        <begin position="87"/>
        <end position="113"/>
    </location>
</feature>
<evidence type="ECO:0000313" key="2">
    <source>
        <dbReference type="EMBL" id="MFC5988287.1"/>
    </source>
</evidence>
<dbReference type="Proteomes" id="UP001596250">
    <property type="component" value="Unassembled WGS sequence"/>
</dbReference>
<evidence type="ECO:0000256" key="1">
    <source>
        <dbReference type="SAM" id="Phobius"/>
    </source>
</evidence>
<keyword evidence="1" id="KW-1133">Transmembrane helix</keyword>
<feature type="transmembrane region" description="Helical" evidence="1">
    <location>
        <begin position="154"/>
        <end position="177"/>
    </location>
</feature>
<name>A0ABW1IT88_9BACL</name>
<dbReference type="Gene3D" id="1.10.1760.20">
    <property type="match status" value="1"/>
</dbReference>
<comment type="caution">
    <text evidence="2">The sequence shown here is derived from an EMBL/GenBank/DDBJ whole genome shotgun (WGS) entry which is preliminary data.</text>
</comment>
<organism evidence="2 3">
    <name type="scientific">Marinicrinis lubricantis</name>
    <dbReference type="NCBI Taxonomy" id="2086470"/>
    <lineage>
        <taxon>Bacteria</taxon>
        <taxon>Bacillati</taxon>
        <taxon>Bacillota</taxon>
        <taxon>Bacilli</taxon>
        <taxon>Bacillales</taxon>
        <taxon>Paenibacillaceae</taxon>
    </lineage>
</organism>
<dbReference type="InterPro" id="IPR009825">
    <property type="entry name" value="ECF_substrate-spec-like"/>
</dbReference>
<accession>A0ABW1IT88</accession>
<dbReference type="PIRSF" id="PIRSF037395">
    <property type="entry name" value="UCP037395_ABCper"/>
    <property type="match status" value="1"/>
</dbReference>
<gene>
    <name evidence="2" type="ORF">ACFPXP_17935</name>
</gene>
<feature type="transmembrane region" description="Helical" evidence="1">
    <location>
        <begin position="6"/>
        <end position="25"/>
    </location>
</feature>
<evidence type="ECO:0000313" key="3">
    <source>
        <dbReference type="Proteomes" id="UP001596250"/>
    </source>
</evidence>
<feature type="transmembrane region" description="Helical" evidence="1">
    <location>
        <begin position="197"/>
        <end position="215"/>
    </location>
</feature>
<feature type="transmembrane region" description="Helical" evidence="1">
    <location>
        <begin position="32"/>
        <end position="49"/>
    </location>
</feature>
<keyword evidence="3" id="KW-1185">Reference proteome</keyword>
<dbReference type="EMBL" id="JBHSQV010000179">
    <property type="protein sequence ID" value="MFC5988287.1"/>
    <property type="molecule type" value="Genomic_DNA"/>
</dbReference>
<keyword evidence="1" id="KW-0812">Transmembrane</keyword>
<protein>
    <submittedName>
        <fullName evidence="2">ECF transporter S component</fullName>
    </submittedName>
</protein>
<reference evidence="3" key="1">
    <citation type="journal article" date="2019" name="Int. J. Syst. Evol. Microbiol.">
        <title>The Global Catalogue of Microorganisms (GCM) 10K type strain sequencing project: providing services to taxonomists for standard genome sequencing and annotation.</title>
        <authorList>
            <consortium name="The Broad Institute Genomics Platform"/>
            <consortium name="The Broad Institute Genome Sequencing Center for Infectious Disease"/>
            <person name="Wu L."/>
            <person name="Ma J."/>
        </authorList>
    </citation>
    <scope>NUCLEOTIDE SEQUENCE [LARGE SCALE GENOMIC DNA]</scope>
    <source>
        <strain evidence="3">CCM 8749</strain>
    </source>
</reference>
<dbReference type="InterPro" id="IPR017196">
    <property type="entry name" value="ECF_substrate-spec_UCP037395"/>
</dbReference>
<dbReference type="Pfam" id="PF07155">
    <property type="entry name" value="ECF-ribofla_trS"/>
    <property type="match status" value="1"/>
</dbReference>
<sequence length="228" mass="25739">MPKLNQTAVWSVVFLLFASVIVYHTIYHPRQYLLMSFILCIAAMLPFFIRFEARHLHAREVVPIAVLVALAAVSRVPFSVLPSVQPLTFITVISAAVFGAEVGFLVGALSAVVSNMFLGQGPWTIWQMFSWGLIGWAAGLLRHTWVMRNYWGRILFGIVSGMVFGWLMNLSSILAIASEWSWELILTTYGASVYFELMHAAGNVLFFAVLSNSWIKVLQRYKQKYQVL</sequence>
<proteinExistence type="predicted"/>
<feature type="transmembrane region" description="Helical" evidence="1">
    <location>
        <begin position="61"/>
        <end position="80"/>
    </location>
</feature>
<keyword evidence="1" id="KW-0472">Membrane</keyword>
<feature type="transmembrane region" description="Helical" evidence="1">
    <location>
        <begin position="125"/>
        <end position="142"/>
    </location>
</feature>
<dbReference type="RefSeq" id="WP_379895750.1">
    <property type="nucleotide sequence ID" value="NZ_CBCSCT010000015.1"/>
</dbReference>